<dbReference type="Pfam" id="PF05559">
    <property type="entry name" value="DUF763"/>
    <property type="match status" value="1"/>
</dbReference>
<evidence type="ECO:0000313" key="1">
    <source>
        <dbReference type="EMBL" id="HEA86612.1"/>
    </source>
</evidence>
<dbReference type="AlphaFoldDB" id="A0A7C1NAS8"/>
<proteinExistence type="predicted"/>
<sequence>MRRGVVDLPLHSGHAPGWLFERMKRLVRSVAEVIVFEFGTLELLRRLSDPVWFQSLGCVAGFDWHSSGLTTTVCGALKEGIRGMERELGIFVCGGKGRASRRTPEEIEFFAEQFSLDGDKLIQTSRLVAKVDSSALQDGFQIYHHLFIGTINGNWAVIQQGMNEVTGWARRYHWFSEGMESFVVEPHTGIAGPAGGTVLNLTAREAESARETATFIARQFPAKTIKEFTQIRLPAQHPVSIQDISPNYLKKVLIKTYEQPPADFASLLLVPGVGPKTVRALALVADVIYGAPLSFRDPVTYTFAHGGKDGYPYPVNRSEYDRSLSFLEKGIKEARIGRREKLEALQRLERWSRMLVKTI</sequence>
<comment type="caution">
    <text evidence="1">The sequence shown here is derived from an EMBL/GenBank/DDBJ whole genome shotgun (WGS) entry which is preliminary data.</text>
</comment>
<organism evidence="1">
    <name type="scientific">candidate division WOR-3 bacterium</name>
    <dbReference type="NCBI Taxonomy" id="2052148"/>
    <lineage>
        <taxon>Bacteria</taxon>
        <taxon>Bacteria division WOR-3</taxon>
    </lineage>
</organism>
<protein>
    <submittedName>
        <fullName evidence="1">DUF763 domain-containing protein</fullName>
    </submittedName>
</protein>
<reference evidence="1" key="1">
    <citation type="journal article" date="2020" name="mSystems">
        <title>Genome- and Community-Level Interaction Insights into Carbon Utilization and Element Cycling Functions of Hydrothermarchaeota in Hydrothermal Sediment.</title>
        <authorList>
            <person name="Zhou Z."/>
            <person name="Liu Y."/>
            <person name="Xu W."/>
            <person name="Pan J."/>
            <person name="Luo Z.H."/>
            <person name="Li M."/>
        </authorList>
    </citation>
    <scope>NUCLEOTIDE SEQUENCE [LARGE SCALE GENOMIC DNA]</scope>
    <source>
        <strain evidence="1">SpSt-265</strain>
    </source>
</reference>
<accession>A0A7C1NAS8</accession>
<dbReference type="InterPro" id="IPR008482">
    <property type="entry name" value="DUF763"/>
</dbReference>
<dbReference type="EMBL" id="DSLG01000002">
    <property type="protein sequence ID" value="HEA86612.1"/>
    <property type="molecule type" value="Genomic_DNA"/>
</dbReference>
<dbReference type="PANTHER" id="PTHR38597">
    <property type="entry name" value="BLL3834 PROTEIN"/>
    <property type="match status" value="1"/>
</dbReference>
<gene>
    <name evidence="1" type="ORF">ENP94_01200</name>
</gene>
<name>A0A7C1NAS8_UNCW3</name>
<dbReference type="PANTHER" id="PTHR38597:SF1">
    <property type="entry name" value="BLL3834 PROTEIN"/>
    <property type="match status" value="1"/>
</dbReference>